<dbReference type="InterPro" id="IPR005693">
    <property type="entry name" value="Mce"/>
</dbReference>
<keyword evidence="4" id="KW-1185">Reference proteome</keyword>
<dbReference type="InterPro" id="IPR052336">
    <property type="entry name" value="MlaD_Phospholipid_Transporter"/>
</dbReference>
<evidence type="ECO:0008006" key="5">
    <source>
        <dbReference type="Google" id="ProtNLM"/>
    </source>
</evidence>
<protein>
    <recommendedName>
        <fullName evidence="5">Phospholipid/cholesterol/gamma-HCH transport system substrate-binding protein</fullName>
    </recommendedName>
</protein>
<gene>
    <name evidence="3" type="ORF">GCM10010439_47690</name>
</gene>
<organism evidence="3 4">
    <name type="scientific">Actinocorallia aurantiaca</name>
    <dbReference type="NCBI Taxonomy" id="46204"/>
    <lineage>
        <taxon>Bacteria</taxon>
        <taxon>Bacillati</taxon>
        <taxon>Actinomycetota</taxon>
        <taxon>Actinomycetes</taxon>
        <taxon>Streptosporangiales</taxon>
        <taxon>Thermomonosporaceae</taxon>
        <taxon>Actinocorallia</taxon>
    </lineage>
</organism>
<reference evidence="4" key="1">
    <citation type="journal article" date="2019" name="Int. J. Syst. Evol. Microbiol.">
        <title>The Global Catalogue of Microorganisms (GCM) 10K type strain sequencing project: providing services to taxonomists for standard genome sequencing and annotation.</title>
        <authorList>
            <consortium name="The Broad Institute Genomics Platform"/>
            <consortium name="The Broad Institute Genome Sequencing Center for Infectious Disease"/>
            <person name="Wu L."/>
            <person name="Ma J."/>
        </authorList>
    </citation>
    <scope>NUCLEOTIDE SEQUENCE [LARGE SCALE GENOMIC DNA]</scope>
    <source>
        <strain evidence="4">JCM 8201</strain>
    </source>
</reference>
<feature type="domain" description="Mce/MlaD" evidence="1">
    <location>
        <begin position="37"/>
        <end position="113"/>
    </location>
</feature>
<dbReference type="Proteomes" id="UP001501842">
    <property type="component" value="Unassembled WGS sequence"/>
</dbReference>
<feature type="domain" description="Mammalian cell entry C-terminal" evidence="2">
    <location>
        <begin position="121"/>
        <end position="264"/>
    </location>
</feature>
<comment type="caution">
    <text evidence="3">The sequence shown here is derived from an EMBL/GenBank/DDBJ whole genome shotgun (WGS) entry which is preliminary data.</text>
</comment>
<evidence type="ECO:0000313" key="4">
    <source>
        <dbReference type="Proteomes" id="UP001501842"/>
    </source>
</evidence>
<dbReference type="PANTHER" id="PTHR33371">
    <property type="entry name" value="INTERMEMBRANE PHOSPHOLIPID TRANSPORT SYSTEM BINDING PROTEIN MLAD-RELATED"/>
    <property type="match status" value="1"/>
</dbReference>
<evidence type="ECO:0000313" key="3">
    <source>
        <dbReference type="EMBL" id="GAA2731670.1"/>
    </source>
</evidence>
<dbReference type="NCBIfam" id="TIGR00996">
    <property type="entry name" value="Mtu_fam_mce"/>
    <property type="match status" value="1"/>
</dbReference>
<dbReference type="PANTHER" id="PTHR33371:SF4">
    <property type="entry name" value="INTERMEMBRANE PHOSPHOLIPID TRANSPORT SYSTEM BINDING PROTEIN MLAD"/>
    <property type="match status" value="1"/>
</dbReference>
<dbReference type="EMBL" id="BAAATZ010000020">
    <property type="protein sequence ID" value="GAA2731670.1"/>
    <property type="molecule type" value="Genomic_DNA"/>
</dbReference>
<dbReference type="InterPro" id="IPR024516">
    <property type="entry name" value="Mce_C"/>
</dbReference>
<name>A0ABP6GVT1_9ACTN</name>
<sequence>MTEFSLRRRVIIAASTLLAVALALYVSIAKPFESEGTLFTAEFGQAGQGVGTTTPVKIRGMQVGRVAEVKLQENGRARITLRVEDGVRVPDTAVASLEPASVFGPKFVNLLPGAHETSGPYLPAGSKIAQTSDPRDLNDLLDDANSALAALDPRDIAIVVDALAQGLGGQGEDLRETIESLETIVKVAHDNRKNARTFLHDLSRLASIRGAGEDIGSLVADTNAVIDTAAKGDGRLRNFALSVTDLSAVTKRGFQKHGGDLREGFRSGERLVGVIHAQLGLLGPGIRSGVNLLPVYRKISWPATGSADGNRMFAVKILLPSNPCQILLGVCEQSGGIQKKTKKGGE</sequence>
<accession>A0ABP6GVT1</accession>
<dbReference type="RefSeq" id="WP_344452919.1">
    <property type="nucleotide sequence ID" value="NZ_BAAATZ010000020.1"/>
</dbReference>
<dbReference type="Pfam" id="PF02470">
    <property type="entry name" value="MlaD"/>
    <property type="match status" value="1"/>
</dbReference>
<evidence type="ECO:0000259" key="2">
    <source>
        <dbReference type="Pfam" id="PF11887"/>
    </source>
</evidence>
<evidence type="ECO:0000259" key="1">
    <source>
        <dbReference type="Pfam" id="PF02470"/>
    </source>
</evidence>
<dbReference type="Pfam" id="PF11887">
    <property type="entry name" value="Mce4_CUP1"/>
    <property type="match status" value="1"/>
</dbReference>
<dbReference type="InterPro" id="IPR003399">
    <property type="entry name" value="Mce/MlaD"/>
</dbReference>
<proteinExistence type="predicted"/>